<gene>
    <name evidence="1" type="ORF">DF196_06755</name>
</gene>
<comment type="caution">
    <text evidence="1">The sequence shown here is derived from an EMBL/GenBank/DDBJ whole genome shotgun (WGS) entry which is preliminary data.</text>
</comment>
<dbReference type="RefSeq" id="WP_109057096.1">
    <property type="nucleotide sequence ID" value="NZ_QFFM01000012.1"/>
</dbReference>
<dbReference type="EMBL" id="QFFM01000012">
    <property type="protein sequence ID" value="PWG65627.1"/>
    <property type="molecule type" value="Genomic_DNA"/>
</dbReference>
<evidence type="ECO:0000313" key="1">
    <source>
        <dbReference type="EMBL" id="PWG65627.1"/>
    </source>
</evidence>
<dbReference type="Proteomes" id="UP000245876">
    <property type="component" value="Unassembled WGS sequence"/>
</dbReference>
<keyword evidence="2" id="KW-1185">Reference proteome</keyword>
<accession>A0A2U2N952</accession>
<dbReference type="AlphaFoldDB" id="A0A2U2N952"/>
<protein>
    <submittedName>
        <fullName evidence="1">Uncharacterized protein</fullName>
    </submittedName>
</protein>
<reference evidence="1 2" key="1">
    <citation type="journal article" date="2018" name="Int. J. Syst. Evol. Microbiol.">
        <title>Bifidobacterium callitrichidarum sp. nov. from the faeces of the emperor tamarin (Saguinus imperator).</title>
        <authorList>
            <person name="Modesto M."/>
            <person name="Michelini S."/>
            <person name="Sansosti M.C."/>
            <person name="De Filippo C."/>
            <person name="Cavalieri D."/>
            <person name="Qvirist L."/>
            <person name="Andlid T."/>
            <person name="Spiezio C."/>
            <person name="Sandri C."/>
            <person name="Pascarelli S."/>
            <person name="Sgorbati B."/>
            <person name="Mattarelli P."/>
        </authorList>
    </citation>
    <scope>NUCLEOTIDE SEQUENCE [LARGE SCALE GENOMIC DNA]</scope>
    <source>
        <strain evidence="1 2">TRI 5</strain>
    </source>
</reference>
<sequence>MNKAYKAYLQDALDHYMVNDDEDQAIRLFLEFLDTYHPETIENAVEEPDAWTYAESDNQYPTVMIDKTMLQGFDIDVSKIEDPEKLACRWAYYSGETANDEDNLDYALDRALDDLKIDRESVSIDR</sequence>
<proteinExistence type="predicted"/>
<evidence type="ECO:0000313" key="2">
    <source>
        <dbReference type="Proteomes" id="UP000245876"/>
    </source>
</evidence>
<name>A0A2U2N952_9BIFI</name>
<organism evidence="1 2">
    <name type="scientific">Bifidobacterium callitrichidarum</name>
    <dbReference type="NCBI Taxonomy" id="2052941"/>
    <lineage>
        <taxon>Bacteria</taxon>
        <taxon>Bacillati</taxon>
        <taxon>Actinomycetota</taxon>
        <taxon>Actinomycetes</taxon>
        <taxon>Bifidobacteriales</taxon>
        <taxon>Bifidobacteriaceae</taxon>
        <taxon>Bifidobacterium</taxon>
    </lineage>
</organism>